<keyword evidence="3" id="KW-1003">Cell membrane</keyword>
<dbReference type="AlphaFoldDB" id="A0AA86N1T4"/>
<reference evidence="9" key="1">
    <citation type="submission" date="2022-10" db="EMBL/GenBank/DDBJ databases">
        <authorList>
            <person name="Koch H."/>
        </authorList>
    </citation>
    <scope>NUCLEOTIDE SEQUENCE</scope>
    <source>
        <strain evidence="9">DNF</strain>
    </source>
</reference>
<feature type="transmembrane region" description="Helical" evidence="7">
    <location>
        <begin position="133"/>
        <end position="156"/>
    </location>
</feature>
<feature type="transmembrane region" description="Helical" evidence="7">
    <location>
        <begin position="238"/>
        <end position="256"/>
    </location>
</feature>
<evidence type="ECO:0000256" key="6">
    <source>
        <dbReference type="ARBA" id="ARBA00023136"/>
    </source>
</evidence>
<evidence type="ECO:0000256" key="4">
    <source>
        <dbReference type="ARBA" id="ARBA00022692"/>
    </source>
</evidence>
<organism evidence="9 10">
    <name type="scientific">Nitrospira tepida</name>
    <dbReference type="NCBI Taxonomy" id="2973512"/>
    <lineage>
        <taxon>Bacteria</taxon>
        <taxon>Pseudomonadati</taxon>
        <taxon>Nitrospirota</taxon>
        <taxon>Nitrospiria</taxon>
        <taxon>Nitrospirales</taxon>
        <taxon>Nitrospiraceae</taxon>
        <taxon>Nitrospira</taxon>
    </lineage>
</organism>
<dbReference type="PROSITE" id="PS50928">
    <property type="entry name" value="ABC_TM1"/>
    <property type="match status" value="1"/>
</dbReference>
<dbReference type="InterPro" id="IPR050901">
    <property type="entry name" value="BP-dep_ABC_trans_perm"/>
</dbReference>
<feature type="transmembrane region" description="Helical" evidence="7">
    <location>
        <begin position="5"/>
        <end position="27"/>
    </location>
</feature>
<comment type="similarity">
    <text evidence="7">Belongs to the binding-protein-dependent transport system permease family.</text>
</comment>
<keyword evidence="2 7" id="KW-0813">Transport</keyword>
<dbReference type="Proteomes" id="UP001179121">
    <property type="component" value="Chromosome"/>
</dbReference>
<dbReference type="InterPro" id="IPR000515">
    <property type="entry name" value="MetI-like"/>
</dbReference>
<evidence type="ECO:0000256" key="7">
    <source>
        <dbReference type="RuleBase" id="RU363032"/>
    </source>
</evidence>
<evidence type="ECO:0000256" key="5">
    <source>
        <dbReference type="ARBA" id="ARBA00022989"/>
    </source>
</evidence>
<keyword evidence="5 7" id="KW-1133">Transmembrane helix</keyword>
<evidence type="ECO:0000259" key="8">
    <source>
        <dbReference type="PROSITE" id="PS50928"/>
    </source>
</evidence>
<sequence length="271" mass="29519">MTKRILLAIGIVGIVAGSLFPFVWFLLTSLKSQHDIEAVPPTWWPSGGWHFYRSALIDHRLTDYMLNSVVVAGSTTLVALAVGIPAAYALARLKLPGRSWIMGGLLCISMFPQIAIAGPVWQVLERIGGLNTHWGLVLPYVTLTLPLAIWILASFFKELPTELEEAARVDGCGVWGALLRIMLPLAAPGIFTAAILIFVYAWNEFFFALLILTQPEQQTLPVGIALFQGEFTMPWGELAAASVLATLPLVLLVILFQRWIISGLSAGAVKG</sequence>
<dbReference type="InterPro" id="IPR035906">
    <property type="entry name" value="MetI-like_sf"/>
</dbReference>
<dbReference type="RefSeq" id="WP_289270130.1">
    <property type="nucleotide sequence ID" value="NZ_OX365700.1"/>
</dbReference>
<keyword evidence="6 7" id="KW-0472">Membrane</keyword>
<dbReference type="GO" id="GO:0055085">
    <property type="term" value="P:transmembrane transport"/>
    <property type="evidence" value="ECO:0007669"/>
    <property type="project" value="InterPro"/>
</dbReference>
<feature type="domain" description="ABC transmembrane type-1" evidence="8">
    <location>
        <begin position="65"/>
        <end position="256"/>
    </location>
</feature>
<accession>A0AA86N1T4</accession>
<dbReference type="Gene3D" id="1.10.3720.10">
    <property type="entry name" value="MetI-like"/>
    <property type="match status" value="1"/>
</dbReference>
<gene>
    <name evidence="9" type="ORF">DNFV4_03595</name>
</gene>
<dbReference type="GO" id="GO:0005886">
    <property type="term" value="C:plasma membrane"/>
    <property type="evidence" value="ECO:0007669"/>
    <property type="project" value="UniProtKB-SubCell"/>
</dbReference>
<feature type="transmembrane region" description="Helical" evidence="7">
    <location>
        <begin position="64"/>
        <end position="88"/>
    </location>
</feature>
<dbReference type="CDD" id="cd06261">
    <property type="entry name" value="TM_PBP2"/>
    <property type="match status" value="1"/>
</dbReference>
<dbReference type="SUPFAM" id="SSF161098">
    <property type="entry name" value="MetI-like"/>
    <property type="match status" value="1"/>
</dbReference>
<dbReference type="PANTHER" id="PTHR32243:SF18">
    <property type="entry name" value="INNER MEMBRANE ABC TRANSPORTER PERMEASE PROTEIN YCJP"/>
    <property type="match status" value="1"/>
</dbReference>
<dbReference type="EMBL" id="OX365700">
    <property type="protein sequence ID" value="CAI4033162.1"/>
    <property type="molecule type" value="Genomic_DNA"/>
</dbReference>
<keyword evidence="10" id="KW-1185">Reference proteome</keyword>
<evidence type="ECO:0000256" key="3">
    <source>
        <dbReference type="ARBA" id="ARBA00022475"/>
    </source>
</evidence>
<feature type="transmembrane region" description="Helical" evidence="7">
    <location>
        <begin position="100"/>
        <end position="121"/>
    </location>
</feature>
<evidence type="ECO:0000256" key="2">
    <source>
        <dbReference type="ARBA" id="ARBA00022448"/>
    </source>
</evidence>
<dbReference type="Pfam" id="PF00528">
    <property type="entry name" value="BPD_transp_1"/>
    <property type="match status" value="1"/>
</dbReference>
<evidence type="ECO:0000256" key="1">
    <source>
        <dbReference type="ARBA" id="ARBA00004651"/>
    </source>
</evidence>
<name>A0AA86N1T4_9BACT</name>
<proteinExistence type="inferred from homology"/>
<feature type="transmembrane region" description="Helical" evidence="7">
    <location>
        <begin position="177"/>
        <end position="202"/>
    </location>
</feature>
<comment type="subcellular location">
    <subcellularLocation>
        <location evidence="1 7">Cell membrane</location>
        <topology evidence="1 7">Multi-pass membrane protein</topology>
    </subcellularLocation>
</comment>
<dbReference type="PANTHER" id="PTHR32243">
    <property type="entry name" value="MALTOSE TRANSPORT SYSTEM PERMEASE-RELATED"/>
    <property type="match status" value="1"/>
</dbReference>
<evidence type="ECO:0000313" key="9">
    <source>
        <dbReference type="EMBL" id="CAI4033162.1"/>
    </source>
</evidence>
<evidence type="ECO:0000313" key="10">
    <source>
        <dbReference type="Proteomes" id="UP001179121"/>
    </source>
</evidence>
<keyword evidence="4 7" id="KW-0812">Transmembrane</keyword>
<protein>
    <submittedName>
        <fullName evidence="9">Trehalose/maltose transport system permease protein MalG</fullName>
    </submittedName>
</protein>
<dbReference type="KEGG" id="nti:DNFV4_03595"/>